<dbReference type="InterPro" id="IPR008920">
    <property type="entry name" value="TF_FadR/GntR_C"/>
</dbReference>
<proteinExistence type="predicted"/>
<dbReference type="Proteomes" id="UP001501612">
    <property type="component" value="Unassembled WGS sequence"/>
</dbReference>
<evidence type="ECO:0000256" key="1">
    <source>
        <dbReference type="ARBA" id="ARBA00023015"/>
    </source>
</evidence>
<dbReference type="PANTHER" id="PTHR43537:SF5">
    <property type="entry name" value="UXU OPERON TRANSCRIPTIONAL REGULATOR"/>
    <property type="match status" value="1"/>
</dbReference>
<keyword evidence="3" id="KW-0804">Transcription</keyword>
<dbReference type="InterPro" id="IPR011711">
    <property type="entry name" value="GntR_C"/>
</dbReference>
<accession>A0ABN2P3X6</accession>
<reference evidence="5 6" key="1">
    <citation type="journal article" date="2019" name="Int. J. Syst. Evol. Microbiol.">
        <title>The Global Catalogue of Microorganisms (GCM) 10K type strain sequencing project: providing services to taxonomists for standard genome sequencing and annotation.</title>
        <authorList>
            <consortium name="The Broad Institute Genomics Platform"/>
            <consortium name="The Broad Institute Genome Sequencing Center for Infectious Disease"/>
            <person name="Wu L."/>
            <person name="Ma J."/>
        </authorList>
    </citation>
    <scope>NUCLEOTIDE SEQUENCE [LARGE SCALE GENOMIC DNA]</scope>
    <source>
        <strain evidence="5 6">JCM 14046</strain>
    </source>
</reference>
<dbReference type="RefSeq" id="WP_344004255.1">
    <property type="nucleotide sequence ID" value="NZ_BAAAMY010000002.1"/>
</dbReference>
<evidence type="ECO:0000259" key="4">
    <source>
        <dbReference type="PROSITE" id="PS50949"/>
    </source>
</evidence>
<evidence type="ECO:0000313" key="6">
    <source>
        <dbReference type="Proteomes" id="UP001501612"/>
    </source>
</evidence>
<keyword evidence="2" id="KW-0238">DNA-binding</keyword>
<dbReference type="SMART" id="SM00345">
    <property type="entry name" value="HTH_GNTR"/>
    <property type="match status" value="1"/>
</dbReference>
<dbReference type="Gene3D" id="1.20.120.530">
    <property type="entry name" value="GntR ligand-binding domain-like"/>
    <property type="match status" value="1"/>
</dbReference>
<evidence type="ECO:0000256" key="3">
    <source>
        <dbReference type="ARBA" id="ARBA00023163"/>
    </source>
</evidence>
<gene>
    <name evidence="5" type="ORF">GCM10009737_08680</name>
</gene>
<dbReference type="InterPro" id="IPR000524">
    <property type="entry name" value="Tscrpt_reg_HTH_GntR"/>
</dbReference>
<evidence type="ECO:0000313" key="5">
    <source>
        <dbReference type="EMBL" id="GAA1909635.1"/>
    </source>
</evidence>
<organism evidence="5 6">
    <name type="scientific">Nocardioides lentus</name>
    <dbReference type="NCBI Taxonomy" id="338077"/>
    <lineage>
        <taxon>Bacteria</taxon>
        <taxon>Bacillati</taxon>
        <taxon>Actinomycetota</taxon>
        <taxon>Actinomycetes</taxon>
        <taxon>Propionibacteriales</taxon>
        <taxon>Nocardioidaceae</taxon>
        <taxon>Nocardioides</taxon>
    </lineage>
</organism>
<dbReference type="InterPro" id="IPR036388">
    <property type="entry name" value="WH-like_DNA-bd_sf"/>
</dbReference>
<dbReference type="SUPFAM" id="SSF48008">
    <property type="entry name" value="GntR ligand-binding domain-like"/>
    <property type="match status" value="1"/>
</dbReference>
<dbReference type="SUPFAM" id="SSF46785">
    <property type="entry name" value="Winged helix' DNA-binding domain"/>
    <property type="match status" value="1"/>
</dbReference>
<protein>
    <recommendedName>
        <fullName evidence="4">HTH gntR-type domain-containing protein</fullName>
    </recommendedName>
</protein>
<dbReference type="PROSITE" id="PS50949">
    <property type="entry name" value="HTH_GNTR"/>
    <property type="match status" value="1"/>
</dbReference>
<feature type="domain" description="HTH gntR-type" evidence="4">
    <location>
        <begin position="10"/>
        <end position="77"/>
    </location>
</feature>
<dbReference type="Pfam" id="PF00392">
    <property type="entry name" value="GntR"/>
    <property type="match status" value="1"/>
</dbReference>
<keyword evidence="6" id="KW-1185">Reference proteome</keyword>
<keyword evidence="1" id="KW-0805">Transcription regulation</keyword>
<comment type="caution">
    <text evidence="5">The sequence shown here is derived from an EMBL/GenBank/DDBJ whole genome shotgun (WGS) entry which is preliminary data.</text>
</comment>
<sequence>MPSRRPDPGPTTAAALAAELRRAVLEGDLPPGTPLRQEELAVRHGVSRHTLRSALATLAAERLVTPVAYRGARVAELDDAALVALQQLRCALETEAVRLLLETHGSAWPPQVTGPLDAALAELAAAEAGADWAATARAHAGVHRALVDAAGSPRIAEAHAALDAELLLLLRHVRPHYGPGALAAEHRAYLREVRAGSLDAVRSHLAHSTEVIRAGRRAAGTTDRPPG</sequence>
<dbReference type="EMBL" id="BAAAMY010000002">
    <property type="protein sequence ID" value="GAA1909635.1"/>
    <property type="molecule type" value="Genomic_DNA"/>
</dbReference>
<name>A0ABN2P3X6_9ACTN</name>
<evidence type="ECO:0000256" key="2">
    <source>
        <dbReference type="ARBA" id="ARBA00023125"/>
    </source>
</evidence>
<dbReference type="InterPro" id="IPR036390">
    <property type="entry name" value="WH_DNA-bd_sf"/>
</dbReference>
<dbReference type="PANTHER" id="PTHR43537">
    <property type="entry name" value="TRANSCRIPTIONAL REGULATOR, GNTR FAMILY"/>
    <property type="match status" value="1"/>
</dbReference>
<dbReference type="Pfam" id="PF07729">
    <property type="entry name" value="FCD"/>
    <property type="match status" value="1"/>
</dbReference>
<dbReference type="Gene3D" id="1.10.10.10">
    <property type="entry name" value="Winged helix-like DNA-binding domain superfamily/Winged helix DNA-binding domain"/>
    <property type="match status" value="1"/>
</dbReference>